<sequence>MINFTEIDSDGEVWESFARDFLEELGFYIESAPDRGADGGKDLLITEQLQGQLNKYKFRWLVSCKHYATSKKSVSEKDEINIQERIDGFNADGFIGFYSTLPSSGLNSRLTQLKENGKIKDFRFFDGKLIENHLVRIGYSKLLLRYLPESYKKIKPKHLIFNEYFPIKCDHCGKDLIENHHEENYDGIVCHAEILHDDKPNEVIAVYYACKGDCDKHFEDYYWNEYKAITKWQDISDLAIPLFYLKWIMGTFNELESGRKTYTKEAFNKTKEITLALSQIVMREMTEKERERVMALNSLPDYI</sequence>
<dbReference type="Pfam" id="PF04471">
    <property type="entry name" value="Mrr_cat"/>
    <property type="match status" value="1"/>
</dbReference>
<evidence type="ECO:0000259" key="1">
    <source>
        <dbReference type="Pfam" id="PF04471"/>
    </source>
</evidence>
<evidence type="ECO:0000313" key="2">
    <source>
        <dbReference type="EMBL" id="MBC2618980.1"/>
    </source>
</evidence>
<gene>
    <name evidence="2" type="ORF">H7I73_04935</name>
</gene>
<dbReference type="GO" id="GO:0009307">
    <property type="term" value="P:DNA restriction-modification system"/>
    <property type="evidence" value="ECO:0007669"/>
    <property type="project" value="InterPro"/>
</dbReference>
<dbReference type="EMBL" id="JACLAG010000001">
    <property type="protein sequence ID" value="MBC2618980.1"/>
    <property type="molecule type" value="Genomic_DNA"/>
</dbReference>
<protein>
    <submittedName>
        <fullName evidence="2">Restriction endonuclease</fullName>
    </submittedName>
</protein>
<evidence type="ECO:0000313" key="3">
    <source>
        <dbReference type="Proteomes" id="UP000548504"/>
    </source>
</evidence>
<organism evidence="2 3">
    <name type="scientific">Citrobacter cronae</name>
    <dbReference type="NCBI Taxonomy" id="1748967"/>
    <lineage>
        <taxon>Bacteria</taxon>
        <taxon>Pseudomonadati</taxon>
        <taxon>Pseudomonadota</taxon>
        <taxon>Gammaproteobacteria</taxon>
        <taxon>Enterobacterales</taxon>
        <taxon>Enterobacteriaceae</taxon>
        <taxon>Citrobacter</taxon>
        <taxon>Citrobacter freundii complex</taxon>
    </lineage>
</organism>
<dbReference type="AlphaFoldDB" id="A0A7X1EHM1"/>
<dbReference type="Proteomes" id="UP000548504">
    <property type="component" value="Unassembled WGS sequence"/>
</dbReference>
<dbReference type="GO" id="GO:0003677">
    <property type="term" value="F:DNA binding"/>
    <property type="evidence" value="ECO:0007669"/>
    <property type="project" value="InterPro"/>
</dbReference>
<proteinExistence type="predicted"/>
<comment type="caution">
    <text evidence="2">The sequence shown here is derived from an EMBL/GenBank/DDBJ whole genome shotgun (WGS) entry which is preliminary data.</text>
</comment>
<keyword evidence="2" id="KW-0378">Hydrolase</keyword>
<reference evidence="2 3" key="1">
    <citation type="submission" date="2020-08" db="EMBL/GenBank/DDBJ databases">
        <title>Emergence and comparative genomics analysis of Citrobacter in Fennec fox imported from North Africa to China.</title>
        <authorList>
            <person name="Zheng B."/>
        </authorList>
    </citation>
    <scope>NUCLEOTIDE SEQUENCE [LARGE SCALE GENOMIC DNA]</scope>
    <source>
        <strain evidence="2 3">FF141</strain>
    </source>
</reference>
<dbReference type="InterPro" id="IPR007560">
    <property type="entry name" value="Restrct_endonuc_IV_Mrr"/>
</dbReference>
<keyword evidence="2" id="KW-0540">Nuclease</keyword>
<dbReference type="GO" id="GO:0004519">
    <property type="term" value="F:endonuclease activity"/>
    <property type="evidence" value="ECO:0007669"/>
    <property type="project" value="UniProtKB-KW"/>
</dbReference>
<dbReference type="Gene3D" id="3.40.1350.10">
    <property type="match status" value="1"/>
</dbReference>
<name>A0A7X1EHM1_9ENTR</name>
<feature type="domain" description="Restriction endonuclease type IV Mrr" evidence="1">
    <location>
        <begin position="11"/>
        <end position="78"/>
    </location>
</feature>
<dbReference type="RefSeq" id="WP_185655683.1">
    <property type="nucleotide sequence ID" value="NZ_JACLAG010000001.1"/>
</dbReference>
<keyword evidence="2" id="KW-0255">Endonuclease</keyword>
<dbReference type="InterPro" id="IPR011856">
    <property type="entry name" value="tRNA_endonuc-like_dom_sf"/>
</dbReference>
<accession>A0A7X1EHM1</accession>